<evidence type="ECO:0000313" key="1">
    <source>
        <dbReference type="EMBL" id="HJC49498.1"/>
    </source>
</evidence>
<dbReference type="AlphaFoldDB" id="A0A9D2T749"/>
<reference evidence="1" key="1">
    <citation type="journal article" date="2021" name="PeerJ">
        <title>Extensive microbial diversity within the chicken gut microbiome revealed by metagenomics and culture.</title>
        <authorList>
            <person name="Gilroy R."/>
            <person name="Ravi A."/>
            <person name="Getino M."/>
            <person name="Pursley I."/>
            <person name="Horton D.L."/>
            <person name="Alikhan N.F."/>
            <person name="Baker D."/>
            <person name="Gharbi K."/>
            <person name="Hall N."/>
            <person name="Watson M."/>
            <person name="Adriaenssens E.M."/>
            <person name="Foster-Nyarko E."/>
            <person name="Jarju S."/>
            <person name="Secka A."/>
            <person name="Antonio M."/>
            <person name="Oren A."/>
            <person name="Chaudhuri R.R."/>
            <person name="La Ragione R."/>
            <person name="Hildebrand F."/>
            <person name="Pallen M.J."/>
        </authorList>
    </citation>
    <scope>NUCLEOTIDE SEQUENCE</scope>
    <source>
        <strain evidence="1">ChiSjej3B21-8574</strain>
    </source>
</reference>
<gene>
    <name evidence="1" type="ORF">H9754_02775</name>
</gene>
<accession>A0A9D2T749</accession>
<dbReference type="EMBL" id="DWWD01000016">
    <property type="protein sequence ID" value="HJC49498.1"/>
    <property type="molecule type" value="Genomic_DNA"/>
</dbReference>
<reference evidence="1" key="2">
    <citation type="submission" date="2021-04" db="EMBL/GenBank/DDBJ databases">
        <authorList>
            <person name="Gilroy R."/>
        </authorList>
    </citation>
    <scope>NUCLEOTIDE SEQUENCE</scope>
    <source>
        <strain evidence="1">ChiSjej3B21-8574</strain>
    </source>
</reference>
<sequence>MKIMKRTYESPRAYVEEFTPNEYVAACGDSGVVYNFECNAGSRRNGYNVYFDDGRPLASSNGNEEWYAPFSGYHPCGATHEAESNSGFHEGYMYLQNWRGNNSGDPIDVIIWTDNDTDVHCTTNLDMDSWETAKS</sequence>
<evidence type="ECO:0000313" key="2">
    <source>
        <dbReference type="Proteomes" id="UP000823904"/>
    </source>
</evidence>
<organism evidence="1 2">
    <name type="scientific">Candidatus Anaerostipes avistercoris</name>
    <dbReference type="NCBI Taxonomy" id="2838462"/>
    <lineage>
        <taxon>Bacteria</taxon>
        <taxon>Bacillati</taxon>
        <taxon>Bacillota</taxon>
        <taxon>Clostridia</taxon>
        <taxon>Lachnospirales</taxon>
        <taxon>Lachnospiraceae</taxon>
        <taxon>Anaerostipes</taxon>
    </lineage>
</organism>
<name>A0A9D2T749_9FIRM</name>
<protein>
    <submittedName>
        <fullName evidence="1">Uncharacterized protein</fullName>
    </submittedName>
</protein>
<proteinExistence type="predicted"/>
<comment type="caution">
    <text evidence="1">The sequence shown here is derived from an EMBL/GenBank/DDBJ whole genome shotgun (WGS) entry which is preliminary data.</text>
</comment>
<dbReference type="Proteomes" id="UP000823904">
    <property type="component" value="Unassembled WGS sequence"/>
</dbReference>